<gene>
    <name evidence="4" type="ORF">CRHIZ90672A_00008673</name>
</gene>
<keyword evidence="5" id="KW-1185">Reference proteome</keyword>
<dbReference type="PROSITE" id="PS51731">
    <property type="entry name" value="GNAT_NAGS"/>
    <property type="match status" value="1"/>
</dbReference>
<evidence type="ECO:0000259" key="3">
    <source>
        <dbReference type="PROSITE" id="PS51731"/>
    </source>
</evidence>
<evidence type="ECO:0000256" key="2">
    <source>
        <dbReference type="ARBA" id="ARBA00022679"/>
    </source>
</evidence>
<sequence>MSLAETEDGQVLNVNADSAAAELARALKPQPLKVVINLDTEYEHLRSQPWCRYGTRLKFVESVTHEALVLFAWVLEVQCKSNKTQLPALARSSDEEMRYNVYPPCPNSQISAWSRKLFSTVTKSLDARLGLTASVVSQVWVAGKLAENIFSAVKTDNPLLYWKVSEEDENLIWFFEKADGHFKHDGGVHFYYGSDYDADALISFSTTLSPMNTLRGAN</sequence>
<organism evidence="4 5">
    <name type="scientific">Clonostachys rhizophaga</name>
    <dbReference type="NCBI Taxonomy" id="160324"/>
    <lineage>
        <taxon>Eukaryota</taxon>
        <taxon>Fungi</taxon>
        <taxon>Dikarya</taxon>
        <taxon>Ascomycota</taxon>
        <taxon>Pezizomycotina</taxon>
        <taxon>Sordariomycetes</taxon>
        <taxon>Hypocreomycetidae</taxon>
        <taxon>Hypocreales</taxon>
        <taxon>Bionectriaceae</taxon>
        <taxon>Clonostachys</taxon>
    </lineage>
</organism>
<comment type="pathway">
    <text evidence="1">Amino-acid biosynthesis; L-arginine biosynthesis.</text>
</comment>
<dbReference type="EMBL" id="CABFNQ020000747">
    <property type="protein sequence ID" value="CAH0033330.1"/>
    <property type="molecule type" value="Genomic_DNA"/>
</dbReference>
<evidence type="ECO:0000256" key="1">
    <source>
        <dbReference type="ARBA" id="ARBA00004730"/>
    </source>
</evidence>
<dbReference type="InterPro" id="IPR006855">
    <property type="entry name" value="Vertebrate-like_GNAT_dom"/>
</dbReference>
<dbReference type="Proteomes" id="UP000696573">
    <property type="component" value="Unassembled WGS sequence"/>
</dbReference>
<feature type="domain" description="N-acetyltransferase" evidence="3">
    <location>
        <begin position="55"/>
        <end position="215"/>
    </location>
</feature>
<dbReference type="PANTHER" id="PTHR23342:SF0">
    <property type="entry name" value="N-ACETYLGLUTAMATE SYNTHASE, MITOCHONDRIAL"/>
    <property type="match status" value="1"/>
</dbReference>
<accession>A0A9N9YVK1</accession>
<comment type="caution">
    <text evidence="4">The sequence shown here is derived from an EMBL/GenBank/DDBJ whole genome shotgun (WGS) entry which is preliminary data.</text>
</comment>
<dbReference type="Pfam" id="PF04768">
    <property type="entry name" value="NAT"/>
    <property type="match status" value="1"/>
</dbReference>
<dbReference type="OrthoDB" id="438291at2759"/>
<proteinExistence type="predicted"/>
<evidence type="ECO:0000313" key="4">
    <source>
        <dbReference type="EMBL" id="CAH0033330.1"/>
    </source>
</evidence>
<name>A0A9N9YVK1_9HYPO</name>
<dbReference type="GO" id="GO:0003991">
    <property type="term" value="F:acetylglutamate kinase activity"/>
    <property type="evidence" value="ECO:0007669"/>
    <property type="project" value="TreeGrafter"/>
</dbReference>
<dbReference type="AlphaFoldDB" id="A0A9N9YVK1"/>
<dbReference type="GO" id="GO:0006526">
    <property type="term" value="P:L-arginine biosynthetic process"/>
    <property type="evidence" value="ECO:0007669"/>
    <property type="project" value="TreeGrafter"/>
</dbReference>
<keyword evidence="2" id="KW-0808">Transferase</keyword>
<evidence type="ECO:0000313" key="5">
    <source>
        <dbReference type="Proteomes" id="UP000696573"/>
    </source>
</evidence>
<reference evidence="4" key="1">
    <citation type="submission" date="2021-10" db="EMBL/GenBank/DDBJ databases">
        <authorList>
            <person name="Piombo E."/>
        </authorList>
    </citation>
    <scope>NUCLEOTIDE SEQUENCE</scope>
</reference>
<dbReference type="PANTHER" id="PTHR23342">
    <property type="entry name" value="N-ACETYLGLUTAMATE SYNTHASE"/>
    <property type="match status" value="1"/>
</dbReference>
<dbReference type="Gene3D" id="3.40.630.30">
    <property type="match status" value="1"/>
</dbReference>
<protein>
    <recommendedName>
        <fullName evidence="3">N-acetyltransferase domain-containing protein</fullName>
    </recommendedName>
</protein>